<feature type="transmembrane region" description="Helical" evidence="1">
    <location>
        <begin position="132"/>
        <end position="158"/>
    </location>
</feature>
<organism evidence="2 3">
    <name type="scientific">Gottschalkia acidurici (strain ATCC 7906 / DSM 604 / BCRC 14475 / CIP 104303 / KCTC 5404 / NCIMB 10678 / 9a)</name>
    <name type="common">Clostridium acidurici</name>
    <dbReference type="NCBI Taxonomy" id="1128398"/>
    <lineage>
        <taxon>Bacteria</taxon>
        <taxon>Bacillati</taxon>
        <taxon>Bacillota</taxon>
        <taxon>Tissierellia</taxon>
        <taxon>Tissierellales</taxon>
        <taxon>Gottschalkiaceae</taxon>
        <taxon>Gottschalkia</taxon>
    </lineage>
</organism>
<dbReference type="AlphaFoldDB" id="K0B0V0"/>
<evidence type="ECO:0000313" key="3">
    <source>
        <dbReference type="Proteomes" id="UP000006094"/>
    </source>
</evidence>
<dbReference type="EC" id="3.4.23.36" evidence="2"/>
<dbReference type="EMBL" id="CP003326">
    <property type="protein sequence ID" value="AFS78271.1"/>
    <property type="molecule type" value="Genomic_DNA"/>
</dbReference>
<name>K0B0V0_GOTA9</name>
<dbReference type="GO" id="GO:0006508">
    <property type="term" value="P:proteolysis"/>
    <property type="evidence" value="ECO:0007669"/>
    <property type="project" value="InterPro"/>
</dbReference>
<dbReference type="KEGG" id="cad:Curi_c12600"/>
<reference evidence="2 3" key="1">
    <citation type="journal article" date="2012" name="PLoS ONE">
        <title>The purine-utilizing bacterium Clostridium acidurici 9a: a genome-guided metabolic reconsideration.</title>
        <authorList>
            <person name="Hartwich K."/>
            <person name="Poehlein A."/>
            <person name="Daniel R."/>
        </authorList>
    </citation>
    <scope>NUCLEOTIDE SEQUENCE [LARGE SCALE GENOMIC DNA]</scope>
    <source>
        <strain evidence="3">ATCC 7906 / DSM 604 / BCRC 14475 / CIP 104303 / KCTC 5404 / NCIMB 10678 / 9a</strain>
    </source>
</reference>
<dbReference type="OrthoDB" id="1653128at2"/>
<keyword evidence="1" id="KW-0472">Membrane</keyword>
<gene>
    <name evidence="2" type="ordered locus">Curi_c12600</name>
</gene>
<dbReference type="InterPro" id="IPR001872">
    <property type="entry name" value="Peptidase_A8"/>
</dbReference>
<keyword evidence="1" id="KW-1133">Transmembrane helix</keyword>
<feature type="transmembrane region" description="Helical" evidence="1">
    <location>
        <begin position="64"/>
        <end position="82"/>
    </location>
</feature>
<dbReference type="eggNOG" id="COG0597">
    <property type="taxonomic scope" value="Bacteria"/>
</dbReference>
<proteinExistence type="predicted"/>
<dbReference type="GO" id="GO:0004190">
    <property type="term" value="F:aspartic-type endopeptidase activity"/>
    <property type="evidence" value="ECO:0007669"/>
    <property type="project" value="UniProtKB-EC"/>
</dbReference>
<keyword evidence="2" id="KW-0378">Hydrolase</keyword>
<dbReference type="Proteomes" id="UP000006094">
    <property type="component" value="Chromosome"/>
</dbReference>
<keyword evidence="3" id="KW-1185">Reference proteome</keyword>
<dbReference type="RefSeq" id="WP_014967408.1">
    <property type="nucleotide sequence ID" value="NC_018664.1"/>
</dbReference>
<dbReference type="HOGENOM" id="CLU_095240_0_0_9"/>
<evidence type="ECO:0000313" key="2">
    <source>
        <dbReference type="EMBL" id="AFS78271.1"/>
    </source>
</evidence>
<evidence type="ECO:0000256" key="1">
    <source>
        <dbReference type="SAM" id="Phobius"/>
    </source>
</evidence>
<accession>K0B0V0</accession>
<sequence length="161" mass="18432">MIFSLILLLIIIDSTSKIIINLLFMDTTFSVFNGYLAFRPFLNTSSMSMFNGLFIDLNVSLNKLILINLILLILMIPIYKYLKSINFKSLYLSSILVLIASACISSTIDRVFWKGSLDFLLISHYIIDFKDIYIFLSIAISIIYILKNIAHLAINYIAKKL</sequence>
<dbReference type="Pfam" id="PF01252">
    <property type="entry name" value="Peptidase_A8"/>
    <property type="match status" value="1"/>
</dbReference>
<protein>
    <submittedName>
        <fullName evidence="2">Signal peptidase</fullName>
        <ecNumber evidence="2">3.4.23.36</ecNumber>
    </submittedName>
</protein>
<keyword evidence="1" id="KW-0812">Transmembrane</keyword>
<dbReference type="GO" id="GO:0016020">
    <property type="term" value="C:membrane"/>
    <property type="evidence" value="ECO:0007669"/>
    <property type="project" value="InterPro"/>
</dbReference>
<dbReference type="STRING" id="1128398.Curi_c12600"/>
<feature type="transmembrane region" description="Helical" evidence="1">
    <location>
        <begin position="89"/>
        <end position="112"/>
    </location>
</feature>